<evidence type="ECO:0000256" key="10">
    <source>
        <dbReference type="ARBA" id="ARBA00023157"/>
    </source>
</evidence>
<evidence type="ECO:0000256" key="1">
    <source>
        <dbReference type="ARBA" id="ARBA00004141"/>
    </source>
</evidence>
<dbReference type="Proteomes" id="UP000571817">
    <property type="component" value="Unassembled WGS sequence"/>
</dbReference>
<dbReference type="RefSeq" id="WP_179480900.1">
    <property type="nucleotide sequence ID" value="NZ_JACCFW010000001.1"/>
</dbReference>
<feature type="transmembrane region" description="Helical" evidence="12">
    <location>
        <begin position="223"/>
        <end position="246"/>
    </location>
</feature>
<feature type="transmembrane region" description="Helical" evidence="12">
    <location>
        <begin position="115"/>
        <end position="137"/>
    </location>
</feature>
<keyword evidence="8" id="KW-0350">Heme biosynthesis</keyword>
<dbReference type="EMBL" id="JACCFW010000001">
    <property type="protein sequence ID" value="NYJ74759.1"/>
    <property type="molecule type" value="Genomic_DNA"/>
</dbReference>
<comment type="subcellular location">
    <subcellularLocation>
        <location evidence="1">Membrane</location>
        <topology evidence="1">Multi-pass membrane protein</topology>
    </subcellularLocation>
</comment>
<reference evidence="13 14" key="1">
    <citation type="submission" date="2020-07" db="EMBL/GenBank/DDBJ databases">
        <title>Sequencing the genomes of 1000 actinobacteria strains.</title>
        <authorList>
            <person name="Klenk H.-P."/>
        </authorList>
    </citation>
    <scope>NUCLEOTIDE SEQUENCE [LARGE SCALE GENOMIC DNA]</scope>
    <source>
        <strain evidence="13 14">DSM 29531</strain>
    </source>
</reference>
<gene>
    <name evidence="13" type="ORF">HNR15_001722</name>
</gene>
<evidence type="ECO:0000256" key="11">
    <source>
        <dbReference type="ARBA" id="ARBA00023444"/>
    </source>
</evidence>
<sequence>MTATARTNHARTGWVALTDRLARVLKPLAWINLAVEILIVGTGGLVRLSGSGLGCPRWPECVSGSITPVKHQAQEWHKYVEFGNRMLTSLVSIVAVLLILAIVGHRRSSDRRALLPPALGVLGGIALQAVVGGISVLTHLNPAIVALHFLISMALVATSAWLVWQVREHRLVPVRREVRLLGAGTAFVAGLVLMLGTAVTGAGPHSGDATHPARFAFSPRSAAWLHADMVMLFCGLVVAMLVATALVEARSAFRSWRLVALVTVLQAIVGYTQYFLGVPGALVLVHMLMACLLVVAVTWGVLATRAPASTVRPTTAPRTTHVPTP</sequence>
<evidence type="ECO:0000256" key="4">
    <source>
        <dbReference type="ARBA" id="ARBA00022723"/>
    </source>
</evidence>
<feature type="transmembrane region" description="Helical" evidence="12">
    <location>
        <begin position="86"/>
        <end position="103"/>
    </location>
</feature>
<evidence type="ECO:0000256" key="8">
    <source>
        <dbReference type="ARBA" id="ARBA00023133"/>
    </source>
</evidence>
<evidence type="ECO:0000256" key="2">
    <source>
        <dbReference type="ARBA" id="ARBA00022475"/>
    </source>
</evidence>
<keyword evidence="4" id="KW-0479">Metal-binding</keyword>
<evidence type="ECO:0000256" key="6">
    <source>
        <dbReference type="ARBA" id="ARBA00023002"/>
    </source>
</evidence>
<evidence type="ECO:0000313" key="13">
    <source>
        <dbReference type="EMBL" id="NYJ74759.1"/>
    </source>
</evidence>
<dbReference type="PANTHER" id="PTHR35457">
    <property type="entry name" value="HEME A SYNTHASE"/>
    <property type="match status" value="1"/>
</dbReference>
<evidence type="ECO:0000256" key="5">
    <source>
        <dbReference type="ARBA" id="ARBA00022989"/>
    </source>
</evidence>
<accession>A0A853DFK4</accession>
<dbReference type="GO" id="GO:0016491">
    <property type="term" value="F:oxidoreductase activity"/>
    <property type="evidence" value="ECO:0007669"/>
    <property type="project" value="UniProtKB-KW"/>
</dbReference>
<dbReference type="GO" id="GO:0016020">
    <property type="term" value="C:membrane"/>
    <property type="evidence" value="ECO:0007669"/>
    <property type="project" value="UniProtKB-SubCell"/>
</dbReference>
<keyword evidence="2" id="KW-1003">Cell membrane</keyword>
<keyword evidence="10" id="KW-1015">Disulfide bond</keyword>
<comment type="pathway">
    <text evidence="11">Porphyrin-containing compound metabolism.</text>
</comment>
<proteinExistence type="predicted"/>
<dbReference type="InterPro" id="IPR003780">
    <property type="entry name" value="COX15/CtaA_fam"/>
</dbReference>
<keyword evidence="14" id="KW-1185">Reference proteome</keyword>
<feature type="transmembrane region" description="Helical" evidence="12">
    <location>
        <begin position="28"/>
        <end position="48"/>
    </location>
</feature>
<feature type="transmembrane region" description="Helical" evidence="12">
    <location>
        <begin position="143"/>
        <end position="166"/>
    </location>
</feature>
<dbReference type="Pfam" id="PF02628">
    <property type="entry name" value="COX15-CtaA"/>
    <property type="match status" value="1"/>
</dbReference>
<dbReference type="InterPro" id="IPR050450">
    <property type="entry name" value="COX15/CtaA_HemeA_synthase"/>
</dbReference>
<evidence type="ECO:0000256" key="3">
    <source>
        <dbReference type="ARBA" id="ARBA00022692"/>
    </source>
</evidence>
<comment type="caution">
    <text evidence="13">The sequence shown here is derived from an EMBL/GenBank/DDBJ whole genome shotgun (WGS) entry which is preliminary data.</text>
</comment>
<keyword evidence="9 12" id="KW-0472">Membrane</keyword>
<feature type="transmembrane region" description="Helical" evidence="12">
    <location>
        <begin position="282"/>
        <end position="302"/>
    </location>
</feature>
<dbReference type="PANTHER" id="PTHR35457:SF1">
    <property type="entry name" value="HEME A SYNTHASE"/>
    <property type="match status" value="1"/>
</dbReference>
<keyword evidence="3 12" id="KW-0812">Transmembrane</keyword>
<keyword evidence="5 12" id="KW-1133">Transmembrane helix</keyword>
<keyword evidence="7" id="KW-0408">Iron</keyword>
<dbReference type="GO" id="GO:0006784">
    <property type="term" value="P:heme A biosynthetic process"/>
    <property type="evidence" value="ECO:0007669"/>
    <property type="project" value="InterPro"/>
</dbReference>
<organism evidence="13 14">
    <name type="scientific">Allobranchiibius huperziae</name>
    <dbReference type="NCBI Taxonomy" id="1874116"/>
    <lineage>
        <taxon>Bacteria</taxon>
        <taxon>Bacillati</taxon>
        <taxon>Actinomycetota</taxon>
        <taxon>Actinomycetes</taxon>
        <taxon>Micrococcales</taxon>
        <taxon>Dermacoccaceae</taxon>
        <taxon>Allobranchiibius</taxon>
    </lineage>
</organism>
<keyword evidence="6" id="KW-0560">Oxidoreductase</keyword>
<evidence type="ECO:0000256" key="9">
    <source>
        <dbReference type="ARBA" id="ARBA00023136"/>
    </source>
</evidence>
<dbReference type="AlphaFoldDB" id="A0A853DFK4"/>
<evidence type="ECO:0000256" key="7">
    <source>
        <dbReference type="ARBA" id="ARBA00023004"/>
    </source>
</evidence>
<protein>
    <submittedName>
        <fullName evidence="13">Cytochrome c oxidase assembly protein subunit 15</fullName>
    </submittedName>
</protein>
<dbReference type="GO" id="GO:0046872">
    <property type="term" value="F:metal ion binding"/>
    <property type="evidence" value="ECO:0007669"/>
    <property type="project" value="UniProtKB-KW"/>
</dbReference>
<name>A0A853DFK4_9MICO</name>
<evidence type="ECO:0000313" key="14">
    <source>
        <dbReference type="Proteomes" id="UP000571817"/>
    </source>
</evidence>
<feature type="transmembrane region" description="Helical" evidence="12">
    <location>
        <begin position="258"/>
        <end position="276"/>
    </location>
</feature>
<feature type="transmembrane region" description="Helical" evidence="12">
    <location>
        <begin position="178"/>
        <end position="203"/>
    </location>
</feature>
<evidence type="ECO:0000256" key="12">
    <source>
        <dbReference type="SAM" id="Phobius"/>
    </source>
</evidence>